<evidence type="ECO:0000256" key="15">
    <source>
        <dbReference type="PIRSR" id="PIRSR000977-2"/>
    </source>
</evidence>
<dbReference type="SUPFAM" id="SSF53098">
    <property type="entry name" value="Ribonuclease H-like"/>
    <property type="match status" value="1"/>
</dbReference>
<evidence type="ECO:0000256" key="4">
    <source>
        <dbReference type="ARBA" id="ARBA00022722"/>
    </source>
</evidence>
<evidence type="ECO:0000259" key="18">
    <source>
        <dbReference type="PROSITE" id="PS51785"/>
    </source>
</evidence>
<dbReference type="GO" id="GO:0003677">
    <property type="term" value="F:DNA binding"/>
    <property type="evidence" value="ECO:0007669"/>
    <property type="project" value="UniProtKB-KW"/>
</dbReference>
<dbReference type="GO" id="GO:0000175">
    <property type="term" value="F:3'-5'-RNA exonuclease activity"/>
    <property type="evidence" value="ECO:0007669"/>
    <property type="project" value="InterPro"/>
</dbReference>
<evidence type="ECO:0000256" key="8">
    <source>
        <dbReference type="ARBA" id="ARBA00022839"/>
    </source>
</evidence>
<name>A0A6C0U9J0_9GAMM</name>
<comment type="cofactor">
    <cofactor evidence="15">
        <name>Mg(2+)</name>
        <dbReference type="ChEBI" id="CHEBI:18420"/>
    </cofactor>
    <text evidence="15">Binds 2 Mg(2+) ions per monomer.</text>
</comment>
<dbReference type="InterPro" id="IPR012337">
    <property type="entry name" value="RNaseH-like_sf"/>
</dbReference>
<sequence>MRAVPRCTRSVRKSGRQKSKSRPLSSSETFYWHDYETFGVDPSRDRPVQFAGLRTDAELNVIGEPLVIYARPADDCLPHPMACLITGISPQLALEKGLPECEFIARIHAELARPGTCSVGYNSLRFDDEVTRYTLYRNFHDPYAREWQNGNSRWDIIDMLRTAWALRPEGIEWPRREDGSVSFRLEELTAANGISHAAAHDALSDVEATIAVARLVRDRQPRLYDYLLRHRDKRSVQAQLDVAAMKPVLHISGMFGNERYNTALVVPLAPHPGNRNEMICFDLSADPQALQDLSVDELRQRLFARREPPAQGALPIDTPGLAQSEQTRPGLKTIHINRCPVLVPAKMANPAIAARIGLDGQRCRQHLAWLRQWREREPAALLEKVQAVYRDRQFEPITDPDRMLYSGGFFSDRDRQVMERVRAATPDMLAGESFVFEDARLPEMLFRYRARNFPASLTPDERLQWDEFRFQRLTEPEAGASICMDEYQALIEQLQREERPPAQQQLLQQLLDYGDSLLA</sequence>
<keyword evidence="20" id="KW-1185">Reference proteome</keyword>
<dbReference type="FunFam" id="3.30.420.10:FF:000033">
    <property type="entry name" value="Exodeoxyribonuclease I"/>
    <property type="match status" value="1"/>
</dbReference>
<evidence type="ECO:0000256" key="6">
    <source>
        <dbReference type="ARBA" id="ARBA00022763"/>
    </source>
</evidence>
<evidence type="ECO:0000256" key="14">
    <source>
        <dbReference type="PIRSR" id="PIRSR000977-1"/>
    </source>
</evidence>
<dbReference type="InterPro" id="IPR013520">
    <property type="entry name" value="Ribonucl_H"/>
</dbReference>
<dbReference type="PANTHER" id="PTHR11046:SF11">
    <property type="entry name" value="EXODEOXYRIBONUCLEASE I"/>
    <property type="match status" value="1"/>
</dbReference>
<dbReference type="InterPro" id="IPR022894">
    <property type="entry name" value="Oligoribonuclease"/>
</dbReference>
<evidence type="ECO:0000256" key="7">
    <source>
        <dbReference type="ARBA" id="ARBA00022801"/>
    </source>
</evidence>
<feature type="domain" description="ExoI SH3-like" evidence="17">
    <location>
        <begin position="221"/>
        <end position="393"/>
    </location>
</feature>
<keyword evidence="7 19" id="KW-0378">Hydrolase</keyword>
<dbReference type="GO" id="GO:0006281">
    <property type="term" value="P:DNA repair"/>
    <property type="evidence" value="ECO:0007669"/>
    <property type="project" value="UniProtKB-KW"/>
</dbReference>
<dbReference type="Gene3D" id="3.30.1520.20">
    <property type="entry name" value="Exonuclease ExoI, domain 2"/>
    <property type="match status" value="1"/>
</dbReference>
<proteinExistence type="predicted"/>
<dbReference type="InterPro" id="IPR023607">
    <property type="entry name" value="Exodeoxyribonuclease_I"/>
</dbReference>
<evidence type="ECO:0000256" key="10">
    <source>
        <dbReference type="ARBA" id="ARBA00023125"/>
    </source>
</evidence>
<feature type="binding site" evidence="14">
    <location>
        <position position="184"/>
    </location>
    <ligand>
        <name>substrate</name>
    </ligand>
</feature>
<organism evidence="19 20">
    <name type="scientific">Kineobactrum salinum</name>
    <dbReference type="NCBI Taxonomy" id="2708301"/>
    <lineage>
        <taxon>Bacteria</taxon>
        <taxon>Pseudomonadati</taxon>
        <taxon>Pseudomonadota</taxon>
        <taxon>Gammaproteobacteria</taxon>
        <taxon>Cellvibrionales</taxon>
        <taxon>Halieaceae</taxon>
        <taxon>Kineobactrum</taxon>
    </lineage>
</organism>
<protein>
    <recommendedName>
        <fullName evidence="3">Exodeoxyribonuclease I</fullName>
        <ecNumber evidence="2">3.1.11.1</ecNumber>
    </recommendedName>
    <alternativeName>
        <fullName evidence="12">DNA deoxyribophosphodiesterase</fullName>
    </alternativeName>
</protein>
<keyword evidence="8" id="KW-0269">Exonuclease</keyword>
<keyword evidence="4" id="KW-0540">Nuclease</keyword>
<evidence type="ECO:0000256" key="13">
    <source>
        <dbReference type="ARBA" id="ARBA00046792"/>
    </source>
</evidence>
<keyword evidence="6" id="KW-0227">DNA damage</keyword>
<dbReference type="InterPro" id="IPR013620">
    <property type="entry name" value="Exonuc_1_SH3"/>
</dbReference>
<keyword evidence="10" id="KW-0238">DNA-binding</keyword>
<dbReference type="EC" id="3.1.11.1" evidence="2"/>
<keyword evidence="5 15" id="KW-0479">Metal-binding</keyword>
<dbReference type="EMBL" id="CP048711">
    <property type="protein sequence ID" value="QIB66334.1"/>
    <property type="molecule type" value="Genomic_DNA"/>
</dbReference>
<dbReference type="PROSITE" id="PS51785">
    <property type="entry name" value="EXOI_C"/>
    <property type="match status" value="1"/>
</dbReference>
<dbReference type="InterPro" id="IPR036397">
    <property type="entry name" value="RNaseH_sf"/>
</dbReference>
<evidence type="ECO:0000256" key="1">
    <source>
        <dbReference type="ARBA" id="ARBA00000563"/>
    </source>
</evidence>
<dbReference type="KEGG" id="kim:G3T16_13895"/>
<dbReference type="GO" id="GO:0046872">
    <property type="term" value="F:metal ion binding"/>
    <property type="evidence" value="ECO:0007669"/>
    <property type="project" value="UniProtKB-KW"/>
</dbReference>
<feature type="binding site" evidence="14">
    <location>
        <position position="36"/>
    </location>
    <ligand>
        <name>substrate</name>
    </ligand>
</feature>
<evidence type="ECO:0000256" key="9">
    <source>
        <dbReference type="ARBA" id="ARBA00022842"/>
    </source>
</evidence>
<dbReference type="InterPro" id="IPR038649">
    <property type="entry name" value="EXOI_SH3_sf"/>
</dbReference>
<dbReference type="SMART" id="SM00479">
    <property type="entry name" value="EXOIII"/>
    <property type="match status" value="1"/>
</dbReference>
<evidence type="ECO:0000259" key="17">
    <source>
        <dbReference type="PROSITE" id="PS51784"/>
    </source>
</evidence>
<dbReference type="Pfam" id="PF00929">
    <property type="entry name" value="RNase_T"/>
    <property type="match status" value="1"/>
</dbReference>
<evidence type="ECO:0000313" key="19">
    <source>
        <dbReference type="EMBL" id="QIB66334.1"/>
    </source>
</evidence>
<reference evidence="19 20" key="1">
    <citation type="submission" date="2020-02" db="EMBL/GenBank/DDBJ databases">
        <title>Genome sequencing for Kineobactrum sp. M2.</title>
        <authorList>
            <person name="Park S.-J."/>
        </authorList>
    </citation>
    <scope>NUCLEOTIDE SEQUENCE [LARGE SCALE GENOMIC DNA]</scope>
    <source>
        <strain evidence="19 20">M2</strain>
    </source>
</reference>
<evidence type="ECO:0000256" key="16">
    <source>
        <dbReference type="SAM" id="MobiDB-lite"/>
    </source>
</evidence>
<evidence type="ECO:0000256" key="3">
    <source>
        <dbReference type="ARBA" id="ARBA00019900"/>
    </source>
</evidence>
<evidence type="ECO:0000256" key="12">
    <source>
        <dbReference type="ARBA" id="ARBA00031220"/>
    </source>
</evidence>
<feature type="binding site" evidence="15">
    <location>
        <position position="34"/>
    </location>
    <ligand>
        <name>Mg(2+)</name>
        <dbReference type="ChEBI" id="CHEBI:18420"/>
        <label>1</label>
    </ligand>
</feature>
<dbReference type="Pfam" id="PF08411">
    <property type="entry name" value="ExoI_SH3"/>
    <property type="match status" value="1"/>
</dbReference>
<comment type="subunit">
    <text evidence="13">Monomer. Interacts with ssb (via C-terminus); this interaction stimulates the exonuclease activity by recruiting the enzyme to its substrate.</text>
</comment>
<comment type="catalytic activity">
    <reaction evidence="1">
        <text>Exonucleolytic cleavage in the 3'- to 5'-direction to yield nucleoside 5'-phosphates.</text>
        <dbReference type="EC" id="3.1.11.1"/>
    </reaction>
</comment>
<evidence type="ECO:0000256" key="2">
    <source>
        <dbReference type="ARBA" id="ARBA00012108"/>
    </source>
</evidence>
<dbReference type="Pfam" id="PF26016">
    <property type="entry name" value="ExoI_C"/>
    <property type="match status" value="1"/>
</dbReference>
<dbReference type="AlphaFoldDB" id="A0A6C0U9J0"/>
<feature type="binding site" evidence="15">
    <location>
        <position position="36"/>
    </location>
    <ligand>
        <name>Mg(2+)</name>
        <dbReference type="ChEBI" id="CHEBI:18420"/>
        <label>2</label>
    </ligand>
</feature>
<dbReference type="PANTHER" id="PTHR11046">
    <property type="entry name" value="OLIGORIBONUCLEASE, MITOCHONDRIAL"/>
    <property type="match status" value="1"/>
</dbReference>
<feature type="domain" description="ExoI C-terminal" evidence="18">
    <location>
        <begin position="396"/>
        <end position="518"/>
    </location>
</feature>
<dbReference type="CDD" id="cd06138">
    <property type="entry name" value="ExoI_N"/>
    <property type="match status" value="1"/>
</dbReference>
<dbReference type="GO" id="GO:0008310">
    <property type="term" value="F:single-stranded DNA 3'-5' DNA exonuclease activity"/>
    <property type="evidence" value="ECO:0007669"/>
    <property type="project" value="UniProtKB-EC"/>
</dbReference>
<evidence type="ECO:0000256" key="5">
    <source>
        <dbReference type="ARBA" id="ARBA00022723"/>
    </source>
</evidence>
<dbReference type="InterPro" id="IPR034747">
    <property type="entry name" value="EXOI_SH3"/>
</dbReference>
<dbReference type="NCBIfam" id="NF008746">
    <property type="entry name" value="PRK11779.1"/>
    <property type="match status" value="1"/>
</dbReference>
<evidence type="ECO:0000256" key="11">
    <source>
        <dbReference type="ARBA" id="ARBA00023204"/>
    </source>
</evidence>
<feature type="binding site" evidence="15">
    <location>
        <position position="205"/>
    </location>
    <ligand>
        <name>Mg(2+)</name>
        <dbReference type="ChEBI" id="CHEBI:18420"/>
        <label>2</label>
    </ligand>
</feature>
<dbReference type="PIRSF" id="PIRSF000977">
    <property type="entry name" value="Exodeoxyribonuclease_I"/>
    <property type="match status" value="1"/>
</dbReference>
<dbReference type="Gene3D" id="1.20.1280.70">
    <property type="entry name" value="Exonuclease ExoI, domain 3"/>
    <property type="match status" value="1"/>
</dbReference>
<dbReference type="InterPro" id="IPR058561">
    <property type="entry name" value="Exonuc_1_C"/>
</dbReference>
<feature type="region of interest" description="Disordered" evidence="16">
    <location>
        <begin position="1"/>
        <end position="23"/>
    </location>
</feature>
<keyword evidence="11" id="KW-0234">DNA repair</keyword>
<dbReference type="PROSITE" id="PS51784">
    <property type="entry name" value="EXOI_SH3"/>
    <property type="match status" value="1"/>
</dbReference>
<gene>
    <name evidence="19" type="primary">sbcB</name>
    <name evidence="19" type="ORF">G3T16_13895</name>
</gene>
<dbReference type="Proteomes" id="UP000477680">
    <property type="component" value="Chromosome"/>
</dbReference>
<evidence type="ECO:0000313" key="20">
    <source>
        <dbReference type="Proteomes" id="UP000477680"/>
    </source>
</evidence>
<accession>A0A6C0U9J0</accession>
<dbReference type="Gene3D" id="1.10.287.1240">
    <property type="match status" value="1"/>
</dbReference>
<keyword evidence="9 15" id="KW-0460">Magnesium</keyword>
<feature type="compositionally biased region" description="Basic residues" evidence="16">
    <location>
        <begin position="9"/>
        <end position="21"/>
    </location>
</feature>
<dbReference type="Gene3D" id="3.30.420.10">
    <property type="entry name" value="Ribonuclease H-like superfamily/Ribonuclease H"/>
    <property type="match status" value="1"/>
</dbReference>